<protein>
    <submittedName>
        <fullName evidence="2">Uncharacterized protein</fullName>
    </submittedName>
</protein>
<comment type="caution">
    <text evidence="2">The sequence shown here is derived from an EMBL/GenBank/DDBJ whole genome shotgun (WGS) entry which is preliminary data.</text>
</comment>
<gene>
    <name evidence="2" type="ORF">DASB73_014920</name>
</gene>
<name>A0AAV5RGB8_STABA</name>
<dbReference type="Proteomes" id="UP001362899">
    <property type="component" value="Unassembled WGS sequence"/>
</dbReference>
<evidence type="ECO:0000313" key="2">
    <source>
        <dbReference type="EMBL" id="GMM50534.1"/>
    </source>
</evidence>
<evidence type="ECO:0000313" key="3">
    <source>
        <dbReference type="Proteomes" id="UP001362899"/>
    </source>
</evidence>
<organism evidence="2 3">
    <name type="scientific">Starmerella bacillaris</name>
    <name type="common">Yeast</name>
    <name type="synonym">Candida zemplinina</name>
    <dbReference type="NCBI Taxonomy" id="1247836"/>
    <lineage>
        <taxon>Eukaryota</taxon>
        <taxon>Fungi</taxon>
        <taxon>Dikarya</taxon>
        <taxon>Ascomycota</taxon>
        <taxon>Saccharomycotina</taxon>
        <taxon>Dipodascomycetes</taxon>
        <taxon>Dipodascales</taxon>
        <taxon>Trichomonascaceae</taxon>
        <taxon>Starmerella</taxon>
    </lineage>
</organism>
<sequence>MPRTTSNNPSWSQDKCIASNFQSKTARAGYTPGTTGVHHTTSNSPGWTQDQCDKANQQSNYDIQNK</sequence>
<keyword evidence="3" id="KW-1185">Reference proteome</keyword>
<dbReference type="EMBL" id="BTGC01000003">
    <property type="protein sequence ID" value="GMM50534.1"/>
    <property type="molecule type" value="Genomic_DNA"/>
</dbReference>
<feature type="region of interest" description="Disordered" evidence="1">
    <location>
        <begin position="26"/>
        <end position="66"/>
    </location>
</feature>
<proteinExistence type="predicted"/>
<accession>A0AAV5RGB8</accession>
<feature type="compositionally biased region" description="Polar residues" evidence="1">
    <location>
        <begin position="32"/>
        <end position="66"/>
    </location>
</feature>
<dbReference type="AlphaFoldDB" id="A0AAV5RGB8"/>
<reference evidence="2 3" key="1">
    <citation type="journal article" date="2023" name="Elife">
        <title>Identification of key yeast species and microbe-microbe interactions impacting larval growth of Drosophila in the wild.</title>
        <authorList>
            <person name="Mure A."/>
            <person name="Sugiura Y."/>
            <person name="Maeda R."/>
            <person name="Honda K."/>
            <person name="Sakurai N."/>
            <person name="Takahashi Y."/>
            <person name="Watada M."/>
            <person name="Katoh T."/>
            <person name="Gotoh A."/>
            <person name="Gotoh Y."/>
            <person name="Taniguchi I."/>
            <person name="Nakamura K."/>
            <person name="Hayashi T."/>
            <person name="Katayama T."/>
            <person name="Uemura T."/>
            <person name="Hattori Y."/>
        </authorList>
    </citation>
    <scope>NUCLEOTIDE SEQUENCE [LARGE SCALE GENOMIC DNA]</scope>
    <source>
        <strain evidence="2 3">SB-73</strain>
    </source>
</reference>
<evidence type="ECO:0000256" key="1">
    <source>
        <dbReference type="SAM" id="MobiDB-lite"/>
    </source>
</evidence>